<evidence type="ECO:0000256" key="4">
    <source>
        <dbReference type="ARBA" id="ARBA00022448"/>
    </source>
</evidence>
<dbReference type="GO" id="GO:0045936">
    <property type="term" value="P:negative regulation of phosphate metabolic process"/>
    <property type="evidence" value="ECO:0007669"/>
    <property type="project" value="InterPro"/>
</dbReference>
<evidence type="ECO:0000256" key="2">
    <source>
        <dbReference type="ARBA" id="ARBA00008107"/>
    </source>
</evidence>
<reference evidence="8" key="1">
    <citation type="submission" date="2018-05" db="EMBL/GenBank/DDBJ databases">
        <authorList>
            <person name="Lanie J.A."/>
            <person name="Ng W.-L."/>
            <person name="Kazmierczak K.M."/>
            <person name="Andrzejewski T.M."/>
            <person name="Davidsen T.M."/>
            <person name="Wayne K.J."/>
            <person name="Tettelin H."/>
            <person name="Glass J.I."/>
            <person name="Rusch D."/>
            <person name="Podicherti R."/>
            <person name="Tsui H.-C.T."/>
            <person name="Winkler M.E."/>
        </authorList>
    </citation>
    <scope>NUCLEOTIDE SEQUENCE</scope>
</reference>
<evidence type="ECO:0000256" key="6">
    <source>
        <dbReference type="ARBA" id="ARBA00022592"/>
    </source>
</evidence>
<evidence type="ECO:0000259" key="7">
    <source>
        <dbReference type="Pfam" id="PF01895"/>
    </source>
</evidence>
<dbReference type="InterPro" id="IPR028366">
    <property type="entry name" value="PhoU"/>
</dbReference>
<organism evidence="8">
    <name type="scientific">marine metagenome</name>
    <dbReference type="NCBI Taxonomy" id="408172"/>
    <lineage>
        <taxon>unclassified sequences</taxon>
        <taxon>metagenomes</taxon>
        <taxon>ecological metagenomes</taxon>
    </lineage>
</organism>
<keyword evidence="4" id="KW-0813">Transport</keyword>
<evidence type="ECO:0000313" key="8">
    <source>
        <dbReference type="EMBL" id="SUZ95213.1"/>
    </source>
</evidence>
<dbReference type="GO" id="GO:0005737">
    <property type="term" value="C:cytoplasm"/>
    <property type="evidence" value="ECO:0007669"/>
    <property type="project" value="UniProtKB-SubCell"/>
</dbReference>
<dbReference type="GO" id="GO:0006817">
    <property type="term" value="P:phosphate ion transport"/>
    <property type="evidence" value="ECO:0007669"/>
    <property type="project" value="UniProtKB-KW"/>
</dbReference>
<name>A0A381S241_9ZZZZ</name>
<comment type="subcellular location">
    <subcellularLocation>
        <location evidence="1">Cytoplasm</location>
    </subcellularLocation>
</comment>
<evidence type="ECO:0000256" key="3">
    <source>
        <dbReference type="ARBA" id="ARBA00011738"/>
    </source>
</evidence>
<evidence type="ECO:0000256" key="1">
    <source>
        <dbReference type="ARBA" id="ARBA00004496"/>
    </source>
</evidence>
<dbReference type="GO" id="GO:0030643">
    <property type="term" value="P:intracellular phosphate ion homeostasis"/>
    <property type="evidence" value="ECO:0007669"/>
    <property type="project" value="InterPro"/>
</dbReference>
<dbReference type="NCBIfam" id="TIGR02135">
    <property type="entry name" value="phoU_full"/>
    <property type="match status" value="1"/>
</dbReference>
<dbReference type="Pfam" id="PF01895">
    <property type="entry name" value="PhoU"/>
    <property type="match status" value="2"/>
</dbReference>
<dbReference type="EMBL" id="UINC01002305">
    <property type="protein sequence ID" value="SUZ95213.1"/>
    <property type="molecule type" value="Genomic_DNA"/>
</dbReference>
<gene>
    <name evidence="8" type="ORF">METZ01_LOCUS48067</name>
</gene>
<keyword evidence="6" id="KW-0592">Phosphate transport</keyword>
<comment type="similarity">
    <text evidence="2">Belongs to the PhoU family.</text>
</comment>
<dbReference type="PANTHER" id="PTHR42930">
    <property type="entry name" value="PHOSPHATE-SPECIFIC TRANSPORT SYSTEM ACCESSORY PROTEIN PHOU"/>
    <property type="match status" value="1"/>
</dbReference>
<dbReference type="Gene3D" id="1.20.58.220">
    <property type="entry name" value="Phosphate transport system protein phou homolog 2, domain 2"/>
    <property type="match status" value="1"/>
</dbReference>
<dbReference type="AlphaFoldDB" id="A0A381S241"/>
<dbReference type="SUPFAM" id="SSF109755">
    <property type="entry name" value="PhoU-like"/>
    <property type="match status" value="1"/>
</dbReference>
<comment type="subunit">
    <text evidence="3">Homodimer.</text>
</comment>
<feature type="domain" description="PhoU" evidence="7">
    <location>
        <begin position="129"/>
        <end position="217"/>
    </location>
</feature>
<protein>
    <recommendedName>
        <fullName evidence="7">PhoU domain-containing protein</fullName>
    </recommendedName>
</protein>
<dbReference type="PANTHER" id="PTHR42930:SF3">
    <property type="entry name" value="PHOSPHATE-SPECIFIC TRANSPORT SYSTEM ACCESSORY PROTEIN PHOU"/>
    <property type="match status" value="1"/>
</dbReference>
<feature type="domain" description="PhoU" evidence="7">
    <location>
        <begin position="28"/>
        <end position="113"/>
    </location>
</feature>
<proteinExistence type="inferred from homology"/>
<dbReference type="FunFam" id="1.20.58.220:FF:000004">
    <property type="entry name" value="Phosphate-specific transport system accessory protein PhoU"/>
    <property type="match status" value="1"/>
</dbReference>
<accession>A0A381S241</accession>
<dbReference type="PIRSF" id="PIRSF003107">
    <property type="entry name" value="PhoU"/>
    <property type="match status" value="1"/>
</dbReference>
<dbReference type="InterPro" id="IPR038078">
    <property type="entry name" value="PhoU-like_sf"/>
</dbReference>
<sequence>MSEQKNIIPLGRQDFDRDLGKLEAELILMSGLVEQAIFNALNALKSRDIDKSQKVIDEDDNIDQTELEIERSCIELIRREAPMAGDLRRIVASLHIAGELERIGDYAEGIAKISIKMGGQPPLKELIDIPRMGDMAVRMLKRSLEAFISRDADHVRTLSVELEKEDDEVDDLYAKVQADLLGLVKADPENAERATYLMRVAHNVERVADRAMNIVERALYQATGELVSGSTQIEALAE</sequence>
<evidence type="ECO:0000256" key="5">
    <source>
        <dbReference type="ARBA" id="ARBA00022490"/>
    </source>
</evidence>
<dbReference type="InterPro" id="IPR026022">
    <property type="entry name" value="PhoU_dom"/>
</dbReference>
<keyword evidence="5" id="KW-0963">Cytoplasm</keyword>